<evidence type="ECO:0000256" key="6">
    <source>
        <dbReference type="RuleBase" id="RU003494"/>
    </source>
</evidence>
<reference evidence="9 10" key="1">
    <citation type="journal article" date="2018" name="Biotechnol. Biofuels">
        <title>Integrative visual omics of the white-rot fungus Polyporus brumalis exposes the biotechnological potential of its oxidative enzymes for delignifying raw plant biomass.</title>
        <authorList>
            <person name="Miyauchi S."/>
            <person name="Rancon A."/>
            <person name="Drula E."/>
            <person name="Hage H."/>
            <person name="Chaduli D."/>
            <person name="Favel A."/>
            <person name="Grisel S."/>
            <person name="Henrissat B."/>
            <person name="Herpoel-Gimbert I."/>
            <person name="Ruiz-Duenas F.J."/>
            <person name="Chevret D."/>
            <person name="Hainaut M."/>
            <person name="Lin J."/>
            <person name="Wang M."/>
            <person name="Pangilinan J."/>
            <person name="Lipzen A."/>
            <person name="Lesage-Meessen L."/>
            <person name="Navarro D."/>
            <person name="Riley R."/>
            <person name="Grigoriev I.V."/>
            <person name="Zhou S."/>
            <person name="Raouche S."/>
            <person name="Rosso M.N."/>
        </authorList>
    </citation>
    <scope>NUCLEOTIDE SEQUENCE [LARGE SCALE GENOMIC DNA]</scope>
    <source>
        <strain evidence="9 10">BRFM 1820</strain>
    </source>
</reference>
<organism evidence="9 10">
    <name type="scientific">Lentinus brumalis</name>
    <dbReference type="NCBI Taxonomy" id="2498619"/>
    <lineage>
        <taxon>Eukaryota</taxon>
        <taxon>Fungi</taxon>
        <taxon>Dikarya</taxon>
        <taxon>Basidiomycota</taxon>
        <taxon>Agaricomycotina</taxon>
        <taxon>Agaricomycetes</taxon>
        <taxon>Polyporales</taxon>
        <taxon>Polyporaceae</taxon>
        <taxon>Lentinus</taxon>
    </lineage>
</organism>
<dbReference type="PROSITE" id="PS50405">
    <property type="entry name" value="GST_CTER"/>
    <property type="match status" value="1"/>
</dbReference>
<evidence type="ECO:0000256" key="2">
    <source>
        <dbReference type="ARBA" id="ARBA00012452"/>
    </source>
</evidence>
<accession>A0A371CKE4</accession>
<dbReference type="EMBL" id="KZ857539">
    <property type="protein sequence ID" value="RDX40748.1"/>
    <property type="molecule type" value="Genomic_DNA"/>
</dbReference>
<comment type="similarity">
    <text evidence="1 6">Belongs to the GST superfamily.</text>
</comment>
<dbReference type="GO" id="GO:0005634">
    <property type="term" value="C:nucleus"/>
    <property type="evidence" value="ECO:0007669"/>
    <property type="project" value="UniProtKB-ARBA"/>
</dbReference>
<dbReference type="InterPro" id="IPR004046">
    <property type="entry name" value="GST_C"/>
</dbReference>
<dbReference type="InterPro" id="IPR036282">
    <property type="entry name" value="Glutathione-S-Trfase_C_sf"/>
</dbReference>
<dbReference type="SUPFAM" id="SSF47616">
    <property type="entry name" value="GST C-terminal domain-like"/>
    <property type="match status" value="1"/>
</dbReference>
<dbReference type="STRING" id="139420.A0A371CKE4"/>
<dbReference type="GO" id="GO:0004364">
    <property type="term" value="F:glutathione transferase activity"/>
    <property type="evidence" value="ECO:0007669"/>
    <property type="project" value="UniProtKB-EC"/>
</dbReference>
<dbReference type="SFLD" id="SFLDG01151">
    <property type="entry name" value="Main.2:_Nu-like"/>
    <property type="match status" value="1"/>
</dbReference>
<dbReference type="InterPro" id="IPR010987">
    <property type="entry name" value="Glutathione-S-Trfase_C-like"/>
</dbReference>
<evidence type="ECO:0000256" key="5">
    <source>
        <dbReference type="ARBA" id="ARBA00060024"/>
    </source>
</evidence>
<evidence type="ECO:0000259" key="8">
    <source>
        <dbReference type="PROSITE" id="PS50405"/>
    </source>
</evidence>
<dbReference type="SUPFAM" id="SSF52833">
    <property type="entry name" value="Thioredoxin-like"/>
    <property type="match status" value="1"/>
</dbReference>
<proteinExistence type="inferred from homology"/>
<feature type="domain" description="GST N-terminal" evidence="7">
    <location>
        <begin position="5"/>
        <end position="89"/>
    </location>
</feature>
<comment type="function">
    <text evidence="5">Involved in the oxidative stress response and detoxification.</text>
</comment>
<dbReference type="SFLD" id="SFLDG00358">
    <property type="entry name" value="Main_(cytGST)"/>
    <property type="match status" value="1"/>
</dbReference>
<evidence type="ECO:0000313" key="10">
    <source>
        <dbReference type="Proteomes" id="UP000256964"/>
    </source>
</evidence>
<dbReference type="Proteomes" id="UP000256964">
    <property type="component" value="Unassembled WGS sequence"/>
</dbReference>
<dbReference type="FunFam" id="1.20.1050.130:FF:000016">
    <property type="entry name" value="Glutathione S-transferase 1"/>
    <property type="match status" value="1"/>
</dbReference>
<keyword evidence="10" id="KW-1185">Reference proteome</keyword>
<feature type="domain" description="GST C-terminal" evidence="8">
    <location>
        <begin position="95"/>
        <end position="225"/>
    </location>
</feature>
<dbReference type="SFLD" id="SFLDS00019">
    <property type="entry name" value="Glutathione_Transferase_(cytos"/>
    <property type="match status" value="1"/>
</dbReference>
<dbReference type="EC" id="2.5.1.18" evidence="2"/>
<dbReference type="CDD" id="cd03048">
    <property type="entry name" value="GST_N_Ure2p_like"/>
    <property type="match status" value="1"/>
</dbReference>
<dbReference type="PROSITE" id="PS50404">
    <property type="entry name" value="GST_NTER"/>
    <property type="match status" value="1"/>
</dbReference>
<dbReference type="PANTHER" id="PTHR44051:SF3">
    <property type="entry name" value="TRANSCRIPTIONAL REGULATOR URE2"/>
    <property type="match status" value="1"/>
</dbReference>
<dbReference type="InterPro" id="IPR036249">
    <property type="entry name" value="Thioredoxin-like_sf"/>
</dbReference>
<dbReference type="PANTHER" id="PTHR44051">
    <property type="entry name" value="GLUTATHIONE S-TRANSFERASE-RELATED"/>
    <property type="match status" value="1"/>
</dbReference>
<comment type="catalytic activity">
    <reaction evidence="4">
        <text>RX + glutathione = an S-substituted glutathione + a halide anion + H(+)</text>
        <dbReference type="Rhea" id="RHEA:16437"/>
        <dbReference type="ChEBI" id="CHEBI:15378"/>
        <dbReference type="ChEBI" id="CHEBI:16042"/>
        <dbReference type="ChEBI" id="CHEBI:17792"/>
        <dbReference type="ChEBI" id="CHEBI:57925"/>
        <dbReference type="ChEBI" id="CHEBI:90779"/>
        <dbReference type="EC" id="2.5.1.18"/>
    </reaction>
</comment>
<evidence type="ECO:0000256" key="1">
    <source>
        <dbReference type="ARBA" id="ARBA00007409"/>
    </source>
</evidence>
<name>A0A371CKE4_9APHY</name>
<dbReference type="OrthoDB" id="422574at2759"/>
<dbReference type="FunFam" id="3.40.30.10:FF:000039">
    <property type="entry name" value="Glutathione S-transferase domain"/>
    <property type="match status" value="1"/>
</dbReference>
<dbReference type="Pfam" id="PF02798">
    <property type="entry name" value="GST_N"/>
    <property type="match status" value="1"/>
</dbReference>
<dbReference type="InterPro" id="IPR040079">
    <property type="entry name" value="Glutathione_S-Trfase"/>
</dbReference>
<dbReference type="GO" id="GO:0005737">
    <property type="term" value="C:cytoplasm"/>
    <property type="evidence" value="ECO:0007669"/>
    <property type="project" value="UniProtKB-ARBA"/>
</dbReference>
<dbReference type="Gene3D" id="1.20.1050.130">
    <property type="match status" value="1"/>
</dbReference>
<dbReference type="InterPro" id="IPR004045">
    <property type="entry name" value="Glutathione_S-Trfase_N"/>
</dbReference>
<gene>
    <name evidence="9" type="ORF">OH76DRAFT_1459406</name>
</gene>
<dbReference type="Pfam" id="PF00043">
    <property type="entry name" value="GST_C"/>
    <property type="match status" value="1"/>
</dbReference>
<dbReference type="AlphaFoldDB" id="A0A371CKE4"/>
<sequence>MSHGKQITLYMHTVGPNGWKVAFVLEELGLTYEPVYLDFRKGEQKAPAFTQYNPNGRIPAIIDHKNGDFVLWESCAILLYLVDKYDTEKRLTVTDDKGKYTLTQWLFFQASGQGPYFGQAFWFMKYHSETIPSAIERYQKETLRVFSVLDGVLAKSPSGYLVGDKVTIADLAFVSWNKFGVEGIVSAVDGVDVEKQFPAFYAWYKKVYARPAVKKVFEIYEQLQK</sequence>
<evidence type="ECO:0000259" key="7">
    <source>
        <dbReference type="PROSITE" id="PS50404"/>
    </source>
</evidence>
<evidence type="ECO:0000256" key="4">
    <source>
        <dbReference type="ARBA" id="ARBA00047960"/>
    </source>
</evidence>
<protein>
    <recommendedName>
        <fullName evidence="2">glutathione transferase</fullName>
        <ecNumber evidence="2">2.5.1.18</ecNumber>
    </recommendedName>
</protein>
<evidence type="ECO:0000313" key="9">
    <source>
        <dbReference type="EMBL" id="RDX40748.1"/>
    </source>
</evidence>
<keyword evidence="3" id="KW-0808">Transferase</keyword>
<evidence type="ECO:0000256" key="3">
    <source>
        <dbReference type="ARBA" id="ARBA00022679"/>
    </source>
</evidence>